<feature type="compositionally biased region" description="Polar residues" evidence="6">
    <location>
        <begin position="310"/>
        <end position="319"/>
    </location>
</feature>
<reference evidence="9" key="2">
    <citation type="submission" date="2023-05" db="EMBL/GenBank/DDBJ databases">
        <authorList>
            <consortium name="Lawrence Berkeley National Laboratory"/>
            <person name="Steindorff A."/>
            <person name="Hensen N."/>
            <person name="Bonometti L."/>
            <person name="Westerberg I."/>
            <person name="Brannstrom I.O."/>
            <person name="Guillou S."/>
            <person name="Cros-Aarteil S."/>
            <person name="Calhoun S."/>
            <person name="Haridas S."/>
            <person name="Kuo A."/>
            <person name="Mondo S."/>
            <person name="Pangilinan J."/>
            <person name="Riley R."/>
            <person name="Labutti K."/>
            <person name="Andreopoulos B."/>
            <person name="Lipzen A."/>
            <person name="Chen C."/>
            <person name="Yanf M."/>
            <person name="Daum C."/>
            <person name="Ng V."/>
            <person name="Clum A."/>
            <person name="Ohm R."/>
            <person name="Martin F."/>
            <person name="Silar P."/>
            <person name="Natvig D."/>
            <person name="Lalanne C."/>
            <person name="Gautier V."/>
            <person name="Ament-Velasquez S.L."/>
            <person name="Kruys A."/>
            <person name="Hutchinson M.I."/>
            <person name="Powell A.J."/>
            <person name="Barry K."/>
            <person name="Miller A.N."/>
            <person name="Grigoriev I.V."/>
            <person name="Debuchy R."/>
            <person name="Gladieux P."/>
            <person name="Thoren M.H."/>
            <person name="Johannesson H."/>
        </authorList>
    </citation>
    <scope>NUCLEOTIDE SEQUENCE</scope>
    <source>
        <strain evidence="9">CBS 990.96</strain>
    </source>
</reference>
<comment type="caution">
    <text evidence="9">The sequence shown here is derived from an EMBL/GenBank/DDBJ whole genome shotgun (WGS) entry which is preliminary data.</text>
</comment>
<evidence type="ECO:0000256" key="6">
    <source>
        <dbReference type="SAM" id="MobiDB-lite"/>
    </source>
</evidence>
<evidence type="ECO:0000256" key="7">
    <source>
        <dbReference type="SAM" id="Phobius"/>
    </source>
</evidence>
<organism evidence="9 10">
    <name type="scientific">Podospora fimiseda</name>
    <dbReference type="NCBI Taxonomy" id="252190"/>
    <lineage>
        <taxon>Eukaryota</taxon>
        <taxon>Fungi</taxon>
        <taxon>Dikarya</taxon>
        <taxon>Ascomycota</taxon>
        <taxon>Pezizomycotina</taxon>
        <taxon>Sordariomycetes</taxon>
        <taxon>Sordariomycetidae</taxon>
        <taxon>Sordariales</taxon>
        <taxon>Podosporaceae</taxon>
        <taxon>Podospora</taxon>
    </lineage>
</organism>
<comment type="similarity">
    <text evidence="5">Belongs to the SAT4 family.</text>
</comment>
<dbReference type="Pfam" id="PF20684">
    <property type="entry name" value="Fung_rhodopsin"/>
    <property type="match status" value="1"/>
</dbReference>
<gene>
    <name evidence="9" type="ORF">QBC38DRAFT_486242</name>
</gene>
<keyword evidence="2 7" id="KW-0812">Transmembrane</keyword>
<feature type="compositionally biased region" description="Basic and acidic residues" evidence="6">
    <location>
        <begin position="320"/>
        <end position="343"/>
    </location>
</feature>
<dbReference type="PANTHER" id="PTHR33048:SF47">
    <property type="entry name" value="INTEGRAL MEMBRANE PROTEIN-RELATED"/>
    <property type="match status" value="1"/>
</dbReference>
<evidence type="ECO:0000313" key="10">
    <source>
        <dbReference type="Proteomes" id="UP001301958"/>
    </source>
</evidence>
<feature type="region of interest" description="Disordered" evidence="6">
    <location>
        <begin position="310"/>
        <end position="382"/>
    </location>
</feature>
<keyword evidence="4 7" id="KW-0472">Membrane</keyword>
<feature type="domain" description="Rhodopsin" evidence="8">
    <location>
        <begin position="50"/>
        <end position="300"/>
    </location>
</feature>
<evidence type="ECO:0000256" key="3">
    <source>
        <dbReference type="ARBA" id="ARBA00022989"/>
    </source>
</evidence>
<feature type="transmembrane region" description="Helical" evidence="7">
    <location>
        <begin position="152"/>
        <end position="174"/>
    </location>
</feature>
<dbReference type="EMBL" id="MU865404">
    <property type="protein sequence ID" value="KAK4224085.1"/>
    <property type="molecule type" value="Genomic_DNA"/>
</dbReference>
<accession>A0AAN7BIL7</accession>
<dbReference type="GO" id="GO:0016020">
    <property type="term" value="C:membrane"/>
    <property type="evidence" value="ECO:0007669"/>
    <property type="project" value="UniProtKB-SubCell"/>
</dbReference>
<keyword evidence="3 7" id="KW-1133">Transmembrane helix</keyword>
<feature type="transmembrane region" description="Helical" evidence="7">
    <location>
        <begin position="276"/>
        <end position="295"/>
    </location>
</feature>
<dbReference type="Proteomes" id="UP001301958">
    <property type="component" value="Unassembled WGS sequence"/>
</dbReference>
<feature type="transmembrane region" description="Helical" evidence="7">
    <location>
        <begin position="237"/>
        <end position="256"/>
    </location>
</feature>
<reference evidence="9" key="1">
    <citation type="journal article" date="2023" name="Mol. Phylogenet. Evol.">
        <title>Genome-scale phylogeny and comparative genomics of the fungal order Sordariales.</title>
        <authorList>
            <person name="Hensen N."/>
            <person name="Bonometti L."/>
            <person name="Westerberg I."/>
            <person name="Brannstrom I.O."/>
            <person name="Guillou S."/>
            <person name="Cros-Aarteil S."/>
            <person name="Calhoun S."/>
            <person name="Haridas S."/>
            <person name="Kuo A."/>
            <person name="Mondo S."/>
            <person name="Pangilinan J."/>
            <person name="Riley R."/>
            <person name="LaButti K."/>
            <person name="Andreopoulos B."/>
            <person name="Lipzen A."/>
            <person name="Chen C."/>
            <person name="Yan M."/>
            <person name="Daum C."/>
            <person name="Ng V."/>
            <person name="Clum A."/>
            <person name="Steindorff A."/>
            <person name="Ohm R.A."/>
            <person name="Martin F."/>
            <person name="Silar P."/>
            <person name="Natvig D.O."/>
            <person name="Lalanne C."/>
            <person name="Gautier V."/>
            <person name="Ament-Velasquez S.L."/>
            <person name="Kruys A."/>
            <person name="Hutchinson M.I."/>
            <person name="Powell A.J."/>
            <person name="Barry K."/>
            <person name="Miller A.N."/>
            <person name="Grigoriev I.V."/>
            <person name="Debuchy R."/>
            <person name="Gladieux P."/>
            <person name="Hiltunen Thoren M."/>
            <person name="Johannesson H."/>
        </authorList>
    </citation>
    <scope>NUCLEOTIDE SEQUENCE</scope>
    <source>
        <strain evidence="9">CBS 990.96</strain>
    </source>
</reference>
<protein>
    <recommendedName>
        <fullName evidence="8">Rhodopsin domain-containing protein</fullName>
    </recommendedName>
</protein>
<feature type="transmembrane region" description="Helical" evidence="7">
    <location>
        <begin position="20"/>
        <end position="47"/>
    </location>
</feature>
<evidence type="ECO:0000256" key="1">
    <source>
        <dbReference type="ARBA" id="ARBA00004141"/>
    </source>
</evidence>
<evidence type="ECO:0000256" key="2">
    <source>
        <dbReference type="ARBA" id="ARBA00022692"/>
    </source>
</evidence>
<feature type="transmembrane region" description="Helical" evidence="7">
    <location>
        <begin position="202"/>
        <end position="225"/>
    </location>
</feature>
<dbReference type="InterPro" id="IPR052337">
    <property type="entry name" value="SAT4-like"/>
</dbReference>
<evidence type="ECO:0000313" key="9">
    <source>
        <dbReference type="EMBL" id="KAK4224085.1"/>
    </source>
</evidence>
<name>A0AAN7BIL7_9PEZI</name>
<sequence>MTSSASPTPLPKLNPDLPFYHAPSTIVSLKGYQAIVWTGFSLCLLIYTSRIHIRLLTSGRPLLEDYLMFIALIIQLIGAIFCQLYMHFAYTAEAINNSWRPIGSPSESSAIVAGIRKIAVGQVLYIFGIYFVKANFLFFFHRLGDKIRLYKIMWWIVAVFTLCTGVVWVGTVPYRCVFASKEYMATGKCNLHDGVQMRRAPILASSILDALSDTAIMVLPIVIVWNVRLTRRQRMALTALFAMSLFTIAVIIVRASVFFKDRPRRRPTPINLSWTWFWTVMEFYVSFMIACLMSFRNLFVHRGNTQSVMGWHGRSSSTPRRGDTRDDTPIPQKRRFESEEDALRLVPKGGLNRSNDSVAREMVGGPVQVELRPLEPPYQRPR</sequence>
<dbReference type="InterPro" id="IPR049326">
    <property type="entry name" value="Rhodopsin_dom_fungi"/>
</dbReference>
<dbReference type="PANTHER" id="PTHR33048">
    <property type="entry name" value="PTH11-LIKE INTEGRAL MEMBRANE PROTEIN (AFU_ORTHOLOGUE AFUA_5G11245)"/>
    <property type="match status" value="1"/>
</dbReference>
<evidence type="ECO:0000259" key="8">
    <source>
        <dbReference type="Pfam" id="PF20684"/>
    </source>
</evidence>
<dbReference type="AlphaFoldDB" id="A0AAN7BIL7"/>
<proteinExistence type="inferred from homology"/>
<keyword evidence="10" id="KW-1185">Reference proteome</keyword>
<comment type="subcellular location">
    <subcellularLocation>
        <location evidence="1">Membrane</location>
        <topology evidence="1">Multi-pass membrane protein</topology>
    </subcellularLocation>
</comment>
<evidence type="ECO:0000256" key="5">
    <source>
        <dbReference type="ARBA" id="ARBA00038359"/>
    </source>
</evidence>
<feature type="transmembrane region" description="Helical" evidence="7">
    <location>
        <begin position="67"/>
        <end position="90"/>
    </location>
</feature>
<feature type="transmembrane region" description="Helical" evidence="7">
    <location>
        <begin position="110"/>
        <end position="132"/>
    </location>
</feature>
<evidence type="ECO:0000256" key="4">
    <source>
        <dbReference type="ARBA" id="ARBA00023136"/>
    </source>
</evidence>